<evidence type="ECO:0000313" key="2">
    <source>
        <dbReference type="EMBL" id="SDG87289.1"/>
    </source>
</evidence>
<dbReference type="InterPro" id="IPR023401">
    <property type="entry name" value="ODC_N"/>
</dbReference>
<organism evidence="2 3">
    <name type="scientific">Aneurinibacillus thermoaerophilus</name>
    <dbReference type="NCBI Taxonomy" id="143495"/>
    <lineage>
        <taxon>Bacteria</taxon>
        <taxon>Bacillati</taxon>
        <taxon>Bacillota</taxon>
        <taxon>Bacilli</taxon>
        <taxon>Bacillales</taxon>
        <taxon>Paenibacillaceae</taxon>
        <taxon>Aneurinibacillus group</taxon>
        <taxon>Aneurinibacillus</taxon>
    </lineage>
</organism>
<dbReference type="EMBL" id="CP080764">
    <property type="protein sequence ID" value="QYY43697.1"/>
    <property type="molecule type" value="Genomic_DNA"/>
</dbReference>
<dbReference type="Gene3D" id="3.40.50.720">
    <property type="entry name" value="NAD(P)-binding Rossmann-like Domain"/>
    <property type="match status" value="1"/>
</dbReference>
<reference evidence="1 4" key="2">
    <citation type="submission" date="2021-08" db="EMBL/GenBank/DDBJ databases">
        <title>Complete genome sequence of the strain Aneurinibacillus thermoaerophilus CCM 8960.</title>
        <authorList>
            <person name="Musilova J."/>
            <person name="Kourilova X."/>
            <person name="Pernicova I."/>
            <person name="Bezdicek M."/>
            <person name="Lengerova M."/>
            <person name="Obruca S."/>
            <person name="Sedlar K."/>
        </authorList>
    </citation>
    <scope>NUCLEOTIDE SEQUENCE [LARGE SCALE GENOMIC DNA]</scope>
    <source>
        <strain evidence="1 4">CCM 8960</strain>
    </source>
</reference>
<accession>A0A1G7XSU9</accession>
<protein>
    <submittedName>
        <fullName evidence="2">Ornithine cyclodeaminase</fullName>
    </submittedName>
</protein>
<sequence length="344" mass="37564">MSKYEFLYLSQSDVVACGALVMDDVIKDLEYVFTLHHANDYILPSKVVLRWGDAESEGTRGRINAMPGYVGGGVDIAGIKWIGSAPKNPHEYRLPRASALIVLNDPETMLPLAVMDGTVISAMRTGGVTGTAAKYLARRDSKVAGMIGAGTQNRTQLMALKAALPQLSKVKVYDLSLERAESFAAEVSETLNVEVIPVSSGERAVVGADVVVTATTAKEPVIKAEWISEGCFYSHVGGYEAEFSVIEKADKIVVDDWEEIKHRGVQTLALMHAEKQFHTENIYAELGEIVVGHKKGRENAQEFIYFNSVGMAIDDLVVAKRIYENAKQKGVGTPLTLWDKPVFV</sequence>
<name>A0A1G7XSU9_ANETH</name>
<dbReference type="Pfam" id="PF02423">
    <property type="entry name" value="OCD_Mu_crystall"/>
    <property type="match status" value="1"/>
</dbReference>
<dbReference type="OrthoDB" id="9792005at2"/>
<dbReference type="Proteomes" id="UP000826616">
    <property type="component" value="Chromosome"/>
</dbReference>
<dbReference type="PANTHER" id="PTHR13812">
    <property type="entry name" value="KETIMINE REDUCTASE MU-CRYSTALLIN"/>
    <property type="match status" value="1"/>
</dbReference>
<dbReference type="Proteomes" id="UP000198956">
    <property type="component" value="Unassembled WGS sequence"/>
</dbReference>
<evidence type="ECO:0000313" key="3">
    <source>
        <dbReference type="Proteomes" id="UP000198956"/>
    </source>
</evidence>
<proteinExistence type="predicted"/>
<dbReference type="SUPFAM" id="SSF51735">
    <property type="entry name" value="NAD(P)-binding Rossmann-fold domains"/>
    <property type="match status" value="1"/>
</dbReference>
<dbReference type="GeneID" id="97140844"/>
<dbReference type="InterPro" id="IPR003462">
    <property type="entry name" value="ODC_Mu_crystall"/>
</dbReference>
<dbReference type="EMBL" id="FNDE01000004">
    <property type="protein sequence ID" value="SDG87289.1"/>
    <property type="molecule type" value="Genomic_DNA"/>
</dbReference>
<evidence type="ECO:0000313" key="1">
    <source>
        <dbReference type="EMBL" id="QYY43697.1"/>
    </source>
</evidence>
<keyword evidence="4" id="KW-1185">Reference proteome</keyword>
<dbReference type="Gene3D" id="3.30.1780.10">
    <property type="entry name" value="ornithine cyclodeaminase, domain 1"/>
    <property type="match status" value="1"/>
</dbReference>
<dbReference type="AlphaFoldDB" id="A0A1G7XSU9"/>
<gene>
    <name evidence="1" type="ORF">K3F53_05635</name>
    <name evidence="2" type="ORF">SAMN04489735_1004178</name>
</gene>
<dbReference type="GO" id="GO:0005737">
    <property type="term" value="C:cytoplasm"/>
    <property type="evidence" value="ECO:0007669"/>
    <property type="project" value="TreeGrafter"/>
</dbReference>
<dbReference type="InterPro" id="IPR036291">
    <property type="entry name" value="NAD(P)-bd_dom_sf"/>
</dbReference>
<evidence type="ECO:0000313" key="4">
    <source>
        <dbReference type="Proteomes" id="UP000826616"/>
    </source>
</evidence>
<reference evidence="2 3" key="1">
    <citation type="submission" date="2016-10" db="EMBL/GenBank/DDBJ databases">
        <authorList>
            <person name="de Groot N.N."/>
        </authorList>
    </citation>
    <scope>NUCLEOTIDE SEQUENCE [LARGE SCALE GENOMIC DNA]</scope>
    <source>
        <strain evidence="2 3">L 420-91</strain>
    </source>
</reference>
<dbReference type="RefSeq" id="WP_057899463.1">
    <property type="nucleotide sequence ID" value="NZ_CP080764.1"/>
</dbReference>
<dbReference type="PANTHER" id="PTHR13812:SF19">
    <property type="entry name" value="KETIMINE REDUCTASE MU-CRYSTALLIN"/>
    <property type="match status" value="1"/>
</dbReference>
<dbReference type="PIRSF" id="PIRSF001439">
    <property type="entry name" value="CryM"/>
    <property type="match status" value="1"/>
</dbReference>